<keyword evidence="1" id="KW-1133">Transmembrane helix</keyword>
<feature type="transmembrane region" description="Helical" evidence="1">
    <location>
        <begin position="12"/>
        <end position="32"/>
    </location>
</feature>
<gene>
    <name evidence="3" type="ORF">G5S32_18950</name>
</gene>
<feature type="transmembrane region" description="Helical" evidence="1">
    <location>
        <begin position="113"/>
        <end position="136"/>
    </location>
</feature>
<dbReference type="InterPro" id="IPR009936">
    <property type="entry name" value="DUF1468"/>
</dbReference>
<keyword evidence="1" id="KW-0472">Membrane</keyword>
<proteinExistence type="predicted"/>
<dbReference type="Proteomes" id="UP000503003">
    <property type="component" value="Chromosome 2"/>
</dbReference>
<evidence type="ECO:0000259" key="2">
    <source>
        <dbReference type="Pfam" id="PF07331"/>
    </source>
</evidence>
<keyword evidence="4" id="KW-1185">Reference proteome</keyword>
<evidence type="ECO:0000256" key="1">
    <source>
        <dbReference type="SAM" id="Phobius"/>
    </source>
</evidence>
<evidence type="ECO:0000313" key="3">
    <source>
        <dbReference type="EMBL" id="QIH44049.1"/>
    </source>
</evidence>
<feature type="transmembrane region" description="Helical" evidence="1">
    <location>
        <begin position="58"/>
        <end position="76"/>
    </location>
</feature>
<feature type="domain" description="DUF1468" evidence="2">
    <location>
        <begin position="14"/>
        <end position="137"/>
    </location>
</feature>
<name>A0A6G7CPP0_9VIBR</name>
<dbReference type="KEGG" id="vzi:G5S32_18950"/>
<organism evidence="3 4">
    <name type="scientific">Vibrio ziniensis</name>
    <dbReference type="NCBI Taxonomy" id="2711221"/>
    <lineage>
        <taxon>Bacteria</taxon>
        <taxon>Pseudomonadati</taxon>
        <taxon>Pseudomonadota</taxon>
        <taxon>Gammaproteobacteria</taxon>
        <taxon>Vibrionales</taxon>
        <taxon>Vibrionaceae</taxon>
        <taxon>Vibrio</taxon>
    </lineage>
</organism>
<keyword evidence="1" id="KW-0812">Transmembrane</keyword>
<reference evidence="3 4" key="1">
    <citation type="submission" date="2020-02" db="EMBL/GenBank/DDBJ databases">
        <title>A complete genome of a marine bacterium Vibrio sp. ZWAL4003 isolated from the mangrove sediment with the ability to degrade polysaccharides.</title>
        <authorList>
            <person name="Wu J."/>
            <person name="Qu W."/>
            <person name="Zeng R."/>
        </authorList>
    </citation>
    <scope>NUCLEOTIDE SEQUENCE [LARGE SCALE GENOMIC DNA]</scope>
    <source>
        <strain evidence="3 4">ZWAL4003</strain>
    </source>
</reference>
<protein>
    <submittedName>
        <fullName evidence="3">Tripartite tricarboxylate transporter</fullName>
    </submittedName>
</protein>
<feature type="transmembrane region" description="Helical" evidence="1">
    <location>
        <begin position="82"/>
        <end position="101"/>
    </location>
</feature>
<accession>A0A6G7CPP0</accession>
<sequence length="137" mass="15512">MLNVSIDFAESHWFFPKIVITCILVLFAIILVKERKTIAKSVAGFSMKSILNHENYKAYLFLALISVYILVMEALGEVFPNTGYAFLITTIPFLFCIPLLIEKEINKRKIIYITINSVISPVIAWVVLGQIFGITLP</sequence>
<dbReference type="AlphaFoldDB" id="A0A6G7CPP0"/>
<evidence type="ECO:0000313" key="4">
    <source>
        <dbReference type="Proteomes" id="UP000503003"/>
    </source>
</evidence>
<dbReference type="Pfam" id="PF07331">
    <property type="entry name" value="TctB"/>
    <property type="match status" value="1"/>
</dbReference>
<dbReference type="EMBL" id="CP049332">
    <property type="protein sequence ID" value="QIH44049.1"/>
    <property type="molecule type" value="Genomic_DNA"/>
</dbReference>
<dbReference type="RefSeq" id="WP_165313712.1">
    <property type="nucleotide sequence ID" value="NZ_CP049332.1"/>
</dbReference>